<dbReference type="OrthoDB" id="2162425at2759"/>
<feature type="compositionally biased region" description="Low complexity" evidence="1">
    <location>
        <begin position="121"/>
        <end position="134"/>
    </location>
</feature>
<dbReference type="Proteomes" id="UP001152799">
    <property type="component" value="Chromosome 2"/>
</dbReference>
<evidence type="ECO:0000256" key="1">
    <source>
        <dbReference type="SAM" id="MobiDB-lite"/>
    </source>
</evidence>
<feature type="compositionally biased region" description="Polar residues" evidence="1">
    <location>
        <begin position="65"/>
        <end position="81"/>
    </location>
</feature>
<feature type="region of interest" description="Disordered" evidence="1">
    <location>
        <begin position="119"/>
        <end position="187"/>
    </location>
</feature>
<dbReference type="InterPro" id="IPR036322">
    <property type="entry name" value="WD40_repeat_dom_sf"/>
</dbReference>
<dbReference type="PANTHER" id="PTHR16022:SF0">
    <property type="entry name" value="CYTOPLASMIC DYNEIN 2 INTERMEDIATE CHAIN 1"/>
    <property type="match status" value="1"/>
</dbReference>
<feature type="compositionally biased region" description="Basic and acidic residues" evidence="1">
    <location>
        <begin position="13"/>
        <end position="49"/>
    </location>
</feature>
<dbReference type="GO" id="GO:0005868">
    <property type="term" value="C:cytoplasmic dynein complex"/>
    <property type="evidence" value="ECO:0007669"/>
    <property type="project" value="InterPro"/>
</dbReference>
<dbReference type="SMART" id="SM00320">
    <property type="entry name" value="WD40"/>
    <property type="match status" value="3"/>
</dbReference>
<feature type="compositionally biased region" description="Basic and acidic residues" evidence="1">
    <location>
        <begin position="159"/>
        <end position="183"/>
    </location>
</feature>
<dbReference type="EMBL" id="OU892278">
    <property type="protein sequence ID" value="CAH1126843.1"/>
    <property type="molecule type" value="Genomic_DNA"/>
</dbReference>
<keyword evidence="3" id="KW-1185">Reference proteome</keyword>
<feature type="compositionally biased region" description="Low complexity" evidence="1">
    <location>
        <begin position="82"/>
        <end position="94"/>
    </location>
</feature>
<evidence type="ECO:0000313" key="3">
    <source>
        <dbReference type="Proteomes" id="UP001152799"/>
    </source>
</evidence>
<reference evidence="2" key="1">
    <citation type="submission" date="2022-01" db="EMBL/GenBank/DDBJ databases">
        <authorList>
            <person name="King R."/>
        </authorList>
    </citation>
    <scope>NUCLEOTIDE SEQUENCE</scope>
</reference>
<feature type="compositionally biased region" description="Polar residues" evidence="1">
    <location>
        <begin position="95"/>
        <end position="105"/>
    </location>
</feature>
<sequence length="873" mass="98961">MSSFKNAPKRISTTKEKQTSSKKKIIEDEEARKKSKEEKISKEDKESTSKPKIASTRKNDEKPIRSTTTMASKNKTSNLGKSKTSSSTATTSNSRVKTTQYFPSKNLFSNALKSVEKAKTIPKNTTTKSTTPRIIKVEKPTPRVASLKKITSSTNNSPKLDKKIIKSNRDSSPETNSKLERPRTATLSKGIIVNENIVGPEAPKVIKSEIRETENQEDEKNSYEDDFESYESDFEAASSSDNIPSGSTSSSTSTSEDNIMETSTIKDNKSRLSSAGTEGERKLDSGTFELSDFKHRQIMRYIEDTVKKEDAIIEHEAKCSHHSLSDEGFEDQKSLQFINFAAAKKVCEKRKASAARRKRGEELLSMIKLDSINFTIFDSPSVPYEDFITNYGKGNMVQVSSQTGEDAIDEEIQTEPIKSIDKWTQMPNEFSTFDFGSDEAEFWKQYKCEYKGVGGGNEDVAKDYNENRLVEFLKRCEDLILRIFSEEILSNINNLQQNKQNLPFSNGYLEFNTVDYTKVRNITIHPKNIRKVLTVHLSNETDTIKSIVCIWDIDDLDSPRTILGSFGEVSCAAFLLNDDKYVCGGQDDGAVLVWDVKKNYKQYSILNRTPVFITPLGSGHVSKVTCVQPIQDDQDNEICTLDESGVIIIWTLYSNADSLVLINNQIIDLQNQYPHLPDILCNDCIIMNNHIYISSSYGFIFHHLIRSNQNSIKMFIPESNIDAICLEKCPFSSSHFMAGYSNGDISLFSNLTERPLLVLQNKEQIDSSGVQLIQWSQTNPFKFYAKDSKNTIHIWDLSKSDMYPEYSIEFPETICSMKLSPAVNIERKELAYMLIGTDHGKIYLHLLRDDYDGQESDLYKKQVKIFLNYVNRL</sequence>
<feature type="compositionally biased region" description="Polar residues" evidence="1">
    <location>
        <begin position="149"/>
        <end position="158"/>
    </location>
</feature>
<dbReference type="GO" id="GO:0042073">
    <property type="term" value="P:intraciliary transport"/>
    <property type="evidence" value="ECO:0007669"/>
    <property type="project" value="InterPro"/>
</dbReference>
<dbReference type="AlphaFoldDB" id="A0A9P0DHS7"/>
<dbReference type="GO" id="GO:0045503">
    <property type="term" value="F:dynein light chain binding"/>
    <property type="evidence" value="ECO:0007669"/>
    <property type="project" value="InterPro"/>
</dbReference>
<name>A0A9P0DHS7_9CUCU</name>
<evidence type="ECO:0000313" key="2">
    <source>
        <dbReference type="EMBL" id="CAH1126843.1"/>
    </source>
</evidence>
<dbReference type="InterPro" id="IPR001680">
    <property type="entry name" value="WD40_rpt"/>
</dbReference>
<gene>
    <name evidence="2" type="ORF">CEUTPL_LOCUS5672</name>
</gene>
<dbReference type="GO" id="GO:0005929">
    <property type="term" value="C:cilium"/>
    <property type="evidence" value="ECO:0007669"/>
    <property type="project" value="GOC"/>
</dbReference>
<feature type="region of interest" description="Disordered" evidence="1">
    <location>
        <begin position="1"/>
        <end position="105"/>
    </location>
</feature>
<feature type="compositionally biased region" description="Low complexity" evidence="1">
    <location>
        <begin position="238"/>
        <end position="255"/>
    </location>
</feature>
<dbReference type="GO" id="GO:0045504">
    <property type="term" value="F:dynein heavy chain binding"/>
    <property type="evidence" value="ECO:0007669"/>
    <property type="project" value="InterPro"/>
</dbReference>
<evidence type="ECO:0008006" key="4">
    <source>
        <dbReference type="Google" id="ProtNLM"/>
    </source>
</evidence>
<protein>
    <recommendedName>
        <fullName evidence="4">WD repeat-containing protein 60</fullName>
    </recommendedName>
</protein>
<dbReference type="InterPro" id="IPR042505">
    <property type="entry name" value="DYNC2I1"/>
</dbReference>
<feature type="region of interest" description="Disordered" evidence="1">
    <location>
        <begin position="205"/>
        <end position="281"/>
    </location>
</feature>
<feature type="compositionally biased region" description="Basic and acidic residues" evidence="1">
    <location>
        <begin position="205"/>
        <end position="223"/>
    </location>
</feature>
<dbReference type="SUPFAM" id="SSF50978">
    <property type="entry name" value="WD40 repeat-like"/>
    <property type="match status" value="1"/>
</dbReference>
<dbReference type="Gene3D" id="2.130.10.10">
    <property type="entry name" value="YVTN repeat-like/Quinoprotein amine dehydrogenase"/>
    <property type="match status" value="1"/>
</dbReference>
<accession>A0A9P0DHS7</accession>
<proteinExistence type="predicted"/>
<dbReference type="InterPro" id="IPR015943">
    <property type="entry name" value="WD40/YVTN_repeat-like_dom_sf"/>
</dbReference>
<dbReference type="PANTHER" id="PTHR16022">
    <property type="entry name" value="WD REPEAT DOMAIN 60"/>
    <property type="match status" value="1"/>
</dbReference>
<organism evidence="2 3">
    <name type="scientific">Ceutorhynchus assimilis</name>
    <name type="common">cabbage seed weevil</name>
    <dbReference type="NCBI Taxonomy" id="467358"/>
    <lineage>
        <taxon>Eukaryota</taxon>
        <taxon>Metazoa</taxon>
        <taxon>Ecdysozoa</taxon>
        <taxon>Arthropoda</taxon>
        <taxon>Hexapoda</taxon>
        <taxon>Insecta</taxon>
        <taxon>Pterygota</taxon>
        <taxon>Neoptera</taxon>
        <taxon>Endopterygota</taxon>
        <taxon>Coleoptera</taxon>
        <taxon>Polyphaga</taxon>
        <taxon>Cucujiformia</taxon>
        <taxon>Curculionidae</taxon>
        <taxon>Ceutorhynchinae</taxon>
        <taxon>Ceutorhynchus</taxon>
    </lineage>
</organism>
<feature type="compositionally biased region" description="Acidic residues" evidence="1">
    <location>
        <begin position="224"/>
        <end position="234"/>
    </location>
</feature>